<evidence type="ECO:0000313" key="2">
    <source>
        <dbReference type="Proteomes" id="UP000001505"/>
    </source>
</evidence>
<accession>D6YUX5</accession>
<protein>
    <submittedName>
        <fullName evidence="1">Uncharacterized protein</fullName>
    </submittedName>
</protein>
<gene>
    <name evidence="1" type="ordered locus">wcw_0566</name>
</gene>
<dbReference type="EMBL" id="CP001928">
    <property type="protein sequence ID" value="ADI37936.1"/>
    <property type="molecule type" value="Genomic_DNA"/>
</dbReference>
<dbReference type="Proteomes" id="UP000001505">
    <property type="component" value="Chromosome"/>
</dbReference>
<evidence type="ECO:0000313" key="1">
    <source>
        <dbReference type="EMBL" id="ADI37936.1"/>
    </source>
</evidence>
<dbReference type="KEGG" id="wch:wcw_0566"/>
<sequence length="108" mass="12687">MTNSITYFVRSPFSKEIVECPIEDWREGWDSSGKFVHDGLPVIRIFKENSAMYTLVRPYHLINAQNEYVVDPETQKKLIEFVSPLFDWKVMVREDGNKLKPVHEKPLS</sequence>
<keyword evidence="2" id="KW-1185">Reference proteome</keyword>
<dbReference type="HOGENOM" id="CLU_2195856_0_0_0"/>
<dbReference type="AlphaFoldDB" id="D6YUX5"/>
<name>D6YUX5_WADCW</name>
<reference evidence="1 2" key="1">
    <citation type="journal article" date="2010" name="PLoS ONE">
        <title>The Waddlia genome: a window into chlamydial biology.</title>
        <authorList>
            <person name="Bertelli C."/>
            <person name="Collyn F."/>
            <person name="Croxatto A."/>
            <person name="Ruckert C."/>
            <person name="Polkinghorne A."/>
            <person name="Kebbi-Beghdadi C."/>
            <person name="Goesmann A."/>
            <person name="Vaughan L."/>
            <person name="Greub G."/>
        </authorList>
    </citation>
    <scope>NUCLEOTIDE SEQUENCE [LARGE SCALE GENOMIC DNA]</scope>
    <source>
        <strain evidence="2">ATCC VR-1470 / WSU 86-1044</strain>
    </source>
</reference>
<organism evidence="1 2">
    <name type="scientific">Waddlia chondrophila (strain ATCC VR-1470 / WSU 86-1044)</name>
    <dbReference type="NCBI Taxonomy" id="716544"/>
    <lineage>
        <taxon>Bacteria</taxon>
        <taxon>Pseudomonadati</taxon>
        <taxon>Chlamydiota</taxon>
        <taxon>Chlamydiia</taxon>
        <taxon>Parachlamydiales</taxon>
        <taxon>Waddliaceae</taxon>
        <taxon>Waddlia</taxon>
    </lineage>
</organism>
<dbReference type="RefSeq" id="WP_013181661.1">
    <property type="nucleotide sequence ID" value="NC_014225.1"/>
</dbReference>
<proteinExistence type="predicted"/>